<dbReference type="Pfam" id="PF13717">
    <property type="entry name" value="Zn_ribbon_4"/>
    <property type="match status" value="1"/>
</dbReference>
<name>A0ABX0XNH5_9SPHN</name>
<evidence type="ECO:0000256" key="2">
    <source>
        <dbReference type="SAM" id="Phobius"/>
    </source>
</evidence>
<dbReference type="RefSeq" id="WP_167955380.1">
    <property type="nucleotide sequence ID" value="NZ_JAATJE010000002.1"/>
</dbReference>
<dbReference type="EMBL" id="JAATJE010000002">
    <property type="protein sequence ID" value="NJC34938.1"/>
    <property type="molecule type" value="Genomic_DNA"/>
</dbReference>
<dbReference type="Proteomes" id="UP000734218">
    <property type="component" value="Unassembled WGS sequence"/>
</dbReference>
<keyword evidence="5" id="KW-1185">Reference proteome</keyword>
<keyword evidence="2" id="KW-1133">Transmembrane helix</keyword>
<dbReference type="NCBIfam" id="TIGR02098">
    <property type="entry name" value="MJ0042_CXXC"/>
    <property type="match status" value="1"/>
</dbReference>
<protein>
    <submittedName>
        <fullName evidence="4">Zn finger-like uncharacterized protein</fullName>
    </submittedName>
</protein>
<keyword evidence="2" id="KW-0472">Membrane</keyword>
<evidence type="ECO:0000313" key="5">
    <source>
        <dbReference type="Proteomes" id="UP000734218"/>
    </source>
</evidence>
<gene>
    <name evidence="4" type="ORF">GGR88_002452</name>
</gene>
<proteinExistence type="predicted"/>
<dbReference type="NCBIfam" id="NF038353">
    <property type="entry name" value="FxLYD_dom"/>
    <property type="match status" value="1"/>
</dbReference>
<accession>A0ABX0XNH5</accession>
<feature type="domain" description="Zinc finger/thioredoxin putative" evidence="3">
    <location>
        <begin position="1"/>
        <end position="36"/>
    </location>
</feature>
<keyword evidence="2" id="KW-0812">Transmembrane</keyword>
<dbReference type="InterPro" id="IPR011723">
    <property type="entry name" value="Znf/thioredoxin_put"/>
</dbReference>
<evidence type="ECO:0000259" key="3">
    <source>
        <dbReference type="Pfam" id="PF13717"/>
    </source>
</evidence>
<organism evidence="4 5">
    <name type="scientific">Sphingomonas jejuensis</name>
    <dbReference type="NCBI Taxonomy" id="904715"/>
    <lineage>
        <taxon>Bacteria</taxon>
        <taxon>Pseudomonadati</taxon>
        <taxon>Pseudomonadota</taxon>
        <taxon>Alphaproteobacteria</taxon>
        <taxon>Sphingomonadales</taxon>
        <taxon>Sphingomonadaceae</taxon>
        <taxon>Sphingomonas</taxon>
    </lineage>
</organism>
<sequence length="235" mass="24685">MILKCPACATRYVVPDSAVGVSGRTVRCAACRHSWFQEPAEVDPATLAQAAVAPDPVPTSEPDPVVDDTGSSAQGDSASAQTFAPPPARRPRRNPARRWTIAAAAAALLMVAAIVGLAWFGSPGTLARLGLPVGDASEALLIDLPQEPLRRELQSGNELFALTGRVTNPTDVEQRIPDIVAELRDSQGRVIYGWTIAPPVRTLAPGANVEFRSSKVDVPAGAEELSLTFSGDQAS</sequence>
<evidence type="ECO:0000313" key="4">
    <source>
        <dbReference type="EMBL" id="NJC34938.1"/>
    </source>
</evidence>
<reference evidence="4 5" key="1">
    <citation type="submission" date="2020-03" db="EMBL/GenBank/DDBJ databases">
        <title>Genomic Encyclopedia of Type Strains, Phase IV (KMG-IV): sequencing the most valuable type-strain genomes for metagenomic binning, comparative biology and taxonomic classification.</title>
        <authorList>
            <person name="Goeker M."/>
        </authorList>
    </citation>
    <scope>NUCLEOTIDE SEQUENCE [LARGE SCALE GENOMIC DNA]</scope>
    <source>
        <strain evidence="4 5">DSM 27651</strain>
    </source>
</reference>
<feature type="compositionally biased region" description="Low complexity" evidence="1">
    <location>
        <begin position="67"/>
        <end position="82"/>
    </location>
</feature>
<evidence type="ECO:0000256" key="1">
    <source>
        <dbReference type="SAM" id="MobiDB-lite"/>
    </source>
</evidence>
<feature type="transmembrane region" description="Helical" evidence="2">
    <location>
        <begin position="99"/>
        <end position="120"/>
    </location>
</feature>
<feature type="region of interest" description="Disordered" evidence="1">
    <location>
        <begin position="54"/>
        <end position="95"/>
    </location>
</feature>
<dbReference type="InterPro" id="IPR047676">
    <property type="entry name" value="FxLYD_dom"/>
</dbReference>
<comment type="caution">
    <text evidence="4">The sequence shown here is derived from an EMBL/GenBank/DDBJ whole genome shotgun (WGS) entry which is preliminary data.</text>
</comment>